<dbReference type="KEGG" id="lbe:MOO44_02745"/>
<feature type="transmembrane region" description="Helical" evidence="2">
    <location>
        <begin position="145"/>
        <end position="166"/>
    </location>
</feature>
<dbReference type="Proteomes" id="UP000831181">
    <property type="component" value="Chromosome"/>
</dbReference>
<feature type="transmembrane region" description="Helical" evidence="2">
    <location>
        <begin position="178"/>
        <end position="203"/>
    </location>
</feature>
<evidence type="ECO:0000313" key="4">
    <source>
        <dbReference type="Proteomes" id="UP000831181"/>
    </source>
</evidence>
<dbReference type="RefSeq" id="WP_260116896.1">
    <property type="nucleotide sequence ID" value="NZ_CP093361.1"/>
</dbReference>
<proteinExistence type="predicted"/>
<dbReference type="EMBL" id="CP093361">
    <property type="protein sequence ID" value="UQS87096.1"/>
    <property type="molecule type" value="Genomic_DNA"/>
</dbReference>
<evidence type="ECO:0000256" key="1">
    <source>
        <dbReference type="SAM" id="MobiDB-lite"/>
    </source>
</evidence>
<keyword evidence="2" id="KW-0812">Transmembrane</keyword>
<feature type="transmembrane region" description="Helical" evidence="2">
    <location>
        <begin position="112"/>
        <end position="133"/>
    </location>
</feature>
<keyword evidence="4" id="KW-1185">Reference proteome</keyword>
<feature type="region of interest" description="Disordered" evidence="1">
    <location>
        <begin position="1"/>
        <end position="20"/>
    </location>
</feature>
<dbReference type="PIRSF" id="PIRSF033111">
    <property type="entry name" value="UCP033111"/>
    <property type="match status" value="1"/>
</dbReference>
<sequence>MSNENRKRNAAAAAQQKKAAAKVEERNAFDNMGLTKRNAEYMFRFKQQLDQLNMLAEKKREVVDSMVNELVQNQKSGATARNLYGTVEQRIDFIKNPPREKEAMFDNYWPNAIYNFFIFLAIFFVAYGASVMFSKDITAQQAKSAGVAVILITSLATGALMPIFTRMFDPAVKHQSKWYVRLALMLLLAAAWIIVSFGAIVVVPTAINPVLPGIADIIIAVISFGITLWMRRKFKITTGLFVSRRQPRK</sequence>
<feature type="transmembrane region" description="Helical" evidence="2">
    <location>
        <begin position="209"/>
        <end position="230"/>
    </location>
</feature>
<organism evidence="3 4">
    <name type="scientific">Nicoliella spurrieriana</name>
    <dbReference type="NCBI Taxonomy" id="2925830"/>
    <lineage>
        <taxon>Bacteria</taxon>
        <taxon>Bacillati</taxon>
        <taxon>Bacillota</taxon>
        <taxon>Bacilli</taxon>
        <taxon>Lactobacillales</taxon>
        <taxon>Lactobacillaceae</taxon>
        <taxon>Nicoliella</taxon>
    </lineage>
</organism>
<name>A0A976RT29_9LACO</name>
<dbReference type="Pfam" id="PF06570">
    <property type="entry name" value="DUF1129"/>
    <property type="match status" value="1"/>
</dbReference>
<accession>A0A976RT29</accession>
<protein>
    <submittedName>
        <fullName evidence="3">DUF1129 domain-containing protein</fullName>
    </submittedName>
</protein>
<evidence type="ECO:0000256" key="2">
    <source>
        <dbReference type="SAM" id="Phobius"/>
    </source>
</evidence>
<reference evidence="3" key="1">
    <citation type="journal article" date="2022" name="Int. J. Syst. Evol. Microbiol.">
        <title>Apilactobacillus apisilvae sp. nov., Nicolia spurrieriana gen. nov. sp. nov., Bombilactobacillus folatiphilus sp. nov. and Bombilactobacillus thymidiniphilus sp. nov., four new lactic acid bacterial isolates from stingless bees Tetragonula carbonaria and Austroplebeia australis.</title>
        <authorList>
            <person name="Oliphant S.A."/>
            <person name="Watson-Haigh N.S."/>
            <person name="Sumby K.M."/>
            <person name="Gardner J."/>
            <person name="Groom S."/>
            <person name="Jiranek V."/>
        </authorList>
    </citation>
    <scope>NUCLEOTIDE SEQUENCE</scope>
    <source>
        <strain evidence="3">SGEP1_A5</strain>
    </source>
</reference>
<evidence type="ECO:0000313" key="3">
    <source>
        <dbReference type="EMBL" id="UQS87096.1"/>
    </source>
</evidence>
<keyword evidence="2" id="KW-1133">Transmembrane helix</keyword>
<keyword evidence="2" id="KW-0472">Membrane</keyword>
<dbReference type="AlphaFoldDB" id="A0A976RT29"/>
<dbReference type="InterPro" id="IPR009214">
    <property type="entry name" value="DUF1129"/>
</dbReference>
<gene>
    <name evidence="3" type="ORF">MOO44_02745</name>
</gene>